<comment type="caution">
    <text evidence="2">The sequence shown here is derived from an EMBL/GenBank/DDBJ whole genome shotgun (WGS) entry which is preliminary data.</text>
</comment>
<dbReference type="InterPro" id="IPR037522">
    <property type="entry name" value="HD_GYP_dom"/>
</dbReference>
<dbReference type="CDD" id="cd00077">
    <property type="entry name" value="HDc"/>
    <property type="match status" value="1"/>
</dbReference>
<accession>A0A6I5A527</accession>
<name>A0A6I5A527_9BACI</name>
<dbReference type="Pfam" id="PF13487">
    <property type="entry name" value="HD_5"/>
    <property type="match status" value="1"/>
</dbReference>
<protein>
    <submittedName>
        <fullName evidence="2">HD domain-containing protein</fullName>
    </submittedName>
</protein>
<dbReference type="GO" id="GO:0004112">
    <property type="term" value="F:cyclic-nucleotide phosphodiesterase activity"/>
    <property type="evidence" value="ECO:0007669"/>
    <property type="project" value="TreeGrafter"/>
</dbReference>
<dbReference type="InterPro" id="IPR003607">
    <property type="entry name" value="HD/PDEase_dom"/>
</dbReference>
<dbReference type="PANTHER" id="PTHR43155:SF1">
    <property type="entry name" value="3'3'-CGAMP-SPECIFIC PHOSPHODIESTERASE 1"/>
    <property type="match status" value="1"/>
</dbReference>
<reference evidence="2 3" key="1">
    <citation type="submission" date="2019-11" db="EMBL/GenBank/DDBJ databases">
        <title>Genome sequences of 17 halophilic strains isolated from different environments.</title>
        <authorList>
            <person name="Furrow R.E."/>
        </authorList>
    </citation>
    <scope>NUCLEOTIDE SEQUENCE [LARGE SCALE GENOMIC DNA]</scope>
    <source>
        <strain evidence="2 3">22514_16_FS</strain>
    </source>
</reference>
<proteinExistence type="predicted"/>
<dbReference type="SUPFAM" id="SSF109604">
    <property type="entry name" value="HD-domain/PDEase-like"/>
    <property type="match status" value="1"/>
</dbReference>
<dbReference type="EMBL" id="WMEQ01000017">
    <property type="protein sequence ID" value="MYL35412.1"/>
    <property type="molecule type" value="Genomic_DNA"/>
</dbReference>
<dbReference type="Gene3D" id="1.10.3210.10">
    <property type="entry name" value="Hypothetical protein af1432"/>
    <property type="match status" value="1"/>
</dbReference>
<gene>
    <name evidence="2" type="ORF">GLW05_17675</name>
</gene>
<evidence type="ECO:0000313" key="3">
    <source>
        <dbReference type="Proteomes" id="UP000468638"/>
    </source>
</evidence>
<dbReference type="AlphaFoldDB" id="A0A6I5A527"/>
<dbReference type="Proteomes" id="UP000468638">
    <property type="component" value="Unassembled WGS sequence"/>
</dbReference>
<evidence type="ECO:0000313" key="2">
    <source>
        <dbReference type="EMBL" id="MYL35412.1"/>
    </source>
</evidence>
<dbReference type="SMART" id="SM00471">
    <property type="entry name" value="HDc"/>
    <property type="match status" value="1"/>
</dbReference>
<evidence type="ECO:0000259" key="1">
    <source>
        <dbReference type="PROSITE" id="PS51832"/>
    </source>
</evidence>
<dbReference type="InterPro" id="IPR006675">
    <property type="entry name" value="HDIG_dom"/>
</dbReference>
<sequence length="200" mass="22920">MTNEWESARLLLRCLEARDQHTLKHSLIVAQKAYELAGSLDLVPEDMFLAGLLHDIGKIAMGDDILKSSRRLSSGEKYILNEHVIEGFNILKESAFSYSTLDFCLYHHERLNGKGYPYGVQDIPLEGRLAAVVDVYSALSLPRKYHPKNYKQEEVIEVMLNEQRETQGYDAYILSMLINNVERHLHYGHIHNSMTKTSNV</sequence>
<organism evidence="2 3">
    <name type="scientific">Pontibacillus yanchengensis</name>
    <dbReference type="NCBI Taxonomy" id="462910"/>
    <lineage>
        <taxon>Bacteria</taxon>
        <taxon>Bacillati</taxon>
        <taxon>Bacillota</taxon>
        <taxon>Bacilli</taxon>
        <taxon>Bacillales</taxon>
        <taxon>Bacillaceae</taxon>
        <taxon>Pontibacillus</taxon>
    </lineage>
</organism>
<dbReference type="PANTHER" id="PTHR43155">
    <property type="entry name" value="CYCLIC DI-GMP PHOSPHODIESTERASE PA4108-RELATED"/>
    <property type="match status" value="1"/>
</dbReference>
<feature type="domain" description="HD-GYP" evidence="1">
    <location>
        <begin position="1"/>
        <end position="193"/>
    </location>
</feature>
<dbReference type="PROSITE" id="PS51832">
    <property type="entry name" value="HD_GYP"/>
    <property type="match status" value="1"/>
</dbReference>
<dbReference type="GO" id="GO:0009214">
    <property type="term" value="P:cyclic nucleotide catabolic process"/>
    <property type="evidence" value="ECO:0007669"/>
    <property type="project" value="TreeGrafter"/>
</dbReference>
<dbReference type="NCBIfam" id="TIGR00277">
    <property type="entry name" value="HDIG"/>
    <property type="match status" value="1"/>
</dbReference>